<evidence type="ECO:0008006" key="3">
    <source>
        <dbReference type="Google" id="ProtNLM"/>
    </source>
</evidence>
<reference evidence="1 2" key="1">
    <citation type="journal article" date="2018" name="PLoS Genet.">
        <title>Population sequencing reveals clonal diversity and ancestral inbreeding in the grapevine cultivar Chardonnay.</title>
        <authorList>
            <person name="Roach M.J."/>
            <person name="Johnson D.L."/>
            <person name="Bohlmann J."/>
            <person name="van Vuuren H.J."/>
            <person name="Jones S.J."/>
            <person name="Pretorius I.S."/>
            <person name="Schmidt S.A."/>
            <person name="Borneman A.R."/>
        </authorList>
    </citation>
    <scope>NUCLEOTIDE SEQUENCE [LARGE SCALE GENOMIC DNA]</scope>
    <source>
        <strain evidence="2">cv. Chardonnay</strain>
        <tissue evidence="1">Leaf</tissue>
    </source>
</reference>
<dbReference type="EMBL" id="QGNW01001517">
    <property type="protein sequence ID" value="RVW37981.1"/>
    <property type="molecule type" value="Genomic_DNA"/>
</dbReference>
<accession>A0A438DRA0</accession>
<name>A0A438DRA0_VITVI</name>
<comment type="caution">
    <text evidence="1">The sequence shown here is derived from an EMBL/GenBank/DDBJ whole genome shotgun (WGS) entry which is preliminary data.</text>
</comment>
<proteinExistence type="predicted"/>
<evidence type="ECO:0000313" key="1">
    <source>
        <dbReference type="EMBL" id="RVW37981.1"/>
    </source>
</evidence>
<protein>
    <recommendedName>
        <fullName evidence="3">Reverse transcriptase zinc-binding domain-containing protein</fullName>
    </recommendedName>
</protein>
<dbReference type="AlphaFoldDB" id="A0A438DRA0"/>
<gene>
    <name evidence="1" type="ORF">CK203_084182</name>
</gene>
<evidence type="ECO:0000313" key="2">
    <source>
        <dbReference type="Proteomes" id="UP000288805"/>
    </source>
</evidence>
<dbReference type="Proteomes" id="UP000288805">
    <property type="component" value="Unassembled WGS sequence"/>
</dbReference>
<organism evidence="1 2">
    <name type="scientific">Vitis vinifera</name>
    <name type="common">Grape</name>
    <dbReference type="NCBI Taxonomy" id="29760"/>
    <lineage>
        <taxon>Eukaryota</taxon>
        <taxon>Viridiplantae</taxon>
        <taxon>Streptophyta</taxon>
        <taxon>Embryophyta</taxon>
        <taxon>Tracheophyta</taxon>
        <taxon>Spermatophyta</taxon>
        <taxon>Magnoliopsida</taxon>
        <taxon>eudicotyledons</taxon>
        <taxon>Gunneridae</taxon>
        <taxon>Pentapetalae</taxon>
        <taxon>rosids</taxon>
        <taxon>Vitales</taxon>
        <taxon>Vitaceae</taxon>
        <taxon>Viteae</taxon>
        <taxon>Vitis</taxon>
    </lineage>
</organism>
<sequence length="175" mass="20450">MLVHFKLRLEQIQRDFLWGGGILEQKLQLIRLGIICVDKRKEGLRVRNLLTLNKALLGEWCRPLLRRLEWRISGFIHLMGDVGTLCLSRKLNDWEVDSIELFLLSCKVRRDEEDKLLWTGIKNGKFFVKALYKDLESGRHFAFLASAIWNSLVSPMVSFFAWEATWSEVLTLDSI</sequence>